<dbReference type="EMBL" id="JAYFUL010000012">
    <property type="protein sequence ID" value="MEA5258006.1"/>
    <property type="molecule type" value="Genomic_DNA"/>
</dbReference>
<proteinExistence type="predicted"/>
<keyword evidence="3" id="KW-1185">Reference proteome</keyword>
<evidence type="ECO:0000313" key="3">
    <source>
        <dbReference type="Proteomes" id="UP001304671"/>
    </source>
</evidence>
<evidence type="ECO:0000256" key="1">
    <source>
        <dbReference type="SAM" id="Phobius"/>
    </source>
</evidence>
<dbReference type="PANTHER" id="PTHR33133:SF1">
    <property type="entry name" value="EXPRESSED PROTEIN-RELATED"/>
    <property type="match status" value="1"/>
</dbReference>
<keyword evidence="1" id="KW-1133">Transmembrane helix</keyword>
<evidence type="ECO:0000313" key="2">
    <source>
        <dbReference type="EMBL" id="MEA5258006.1"/>
    </source>
</evidence>
<comment type="caution">
    <text evidence="2">The sequence shown here is derived from an EMBL/GenBank/DDBJ whole genome shotgun (WGS) entry which is preliminary data.</text>
</comment>
<organism evidence="2 3">
    <name type="scientific">Arcicella aquatica</name>
    <dbReference type="NCBI Taxonomy" id="217141"/>
    <lineage>
        <taxon>Bacteria</taxon>
        <taxon>Pseudomonadati</taxon>
        <taxon>Bacteroidota</taxon>
        <taxon>Cytophagia</taxon>
        <taxon>Cytophagales</taxon>
        <taxon>Flectobacillaceae</taxon>
        <taxon>Arcicella</taxon>
    </lineage>
</organism>
<name>A0ABU5QNK4_9BACT</name>
<feature type="transmembrane region" description="Helical" evidence="1">
    <location>
        <begin position="230"/>
        <end position="253"/>
    </location>
</feature>
<gene>
    <name evidence="2" type="ORF">VB264_09440</name>
</gene>
<accession>A0ABU5QNK4</accession>
<sequence length="334" mass="36758">MKKTPKIIFEQERDFSDKINATFNFITANFKTLFLSLLYLTGPLVLIGGIFGGLVQIAALEVGNIGQDTKNSSPAELFGEIMGRNTAYLFSANYFLSLVFLFFASVMVASTVYAFIIEYIHSDDPKTITIEMVWARVKSLYLTILSSILSVTLALAVVLLVFGFFISLIVSGAGSGISANLAMFLAGLLALLTIIYLGIIFILNTSIVAFEDISVWDAFGRANYLIQQKWWSTFGLIMVFAIINYFLSLVFSAPSVIVTIMKVLKIGGGASENIPLIITSIIATIGRVLISSLTYVALTFQYFNLVERKDGTSLKSQISAIGQKKTFENEDEEY</sequence>
<dbReference type="RefSeq" id="WP_309914744.1">
    <property type="nucleotide sequence ID" value="NZ_JAYFUL010000012.1"/>
</dbReference>
<dbReference type="PANTHER" id="PTHR33133">
    <property type="entry name" value="OS08G0107100 PROTEIN-RELATED"/>
    <property type="match status" value="1"/>
</dbReference>
<evidence type="ECO:0008006" key="4">
    <source>
        <dbReference type="Google" id="ProtNLM"/>
    </source>
</evidence>
<reference evidence="2 3" key="1">
    <citation type="submission" date="2023-12" db="EMBL/GenBank/DDBJ databases">
        <title>Novel species of the genus Arcicella isolated from rivers.</title>
        <authorList>
            <person name="Lu H."/>
        </authorList>
    </citation>
    <scope>NUCLEOTIDE SEQUENCE [LARGE SCALE GENOMIC DNA]</scope>
    <source>
        <strain evidence="2 3">LMG 21963</strain>
    </source>
</reference>
<feature type="transmembrane region" description="Helical" evidence="1">
    <location>
        <begin position="140"/>
        <end position="170"/>
    </location>
</feature>
<feature type="transmembrane region" description="Helical" evidence="1">
    <location>
        <begin position="182"/>
        <end position="210"/>
    </location>
</feature>
<keyword evidence="1" id="KW-0812">Transmembrane</keyword>
<feature type="transmembrane region" description="Helical" evidence="1">
    <location>
        <begin position="274"/>
        <end position="298"/>
    </location>
</feature>
<protein>
    <recommendedName>
        <fullName evidence="4">Glycerophosphoryl diester phosphodiesterase membrane domain-containing protein</fullName>
    </recommendedName>
</protein>
<keyword evidence="1" id="KW-0472">Membrane</keyword>
<dbReference type="Proteomes" id="UP001304671">
    <property type="component" value="Unassembled WGS sequence"/>
</dbReference>
<feature type="transmembrane region" description="Helical" evidence="1">
    <location>
        <begin position="87"/>
        <end position="120"/>
    </location>
</feature>